<evidence type="ECO:0000256" key="1">
    <source>
        <dbReference type="SAM" id="SignalP"/>
    </source>
</evidence>
<sequence length="457" mass="51590">MVTFVFQVTVFGPLLSLVAATNDTVSLIAATNDTVSLMAATNDTVSVQSVPSSSSVSTNAKHGVSDEDRMQYFHFTNSLDAILDQVWHETELQPQKVYDDILSNREGENILESTELKTLADKMESYHLLNLDSNFQVARMIQQSHGDGELSRLVGQNLLPKHGDKVTQMTNVASSNAKRFERGLYFHWLKNGDNVDRVVNRFIESHYLPLDDLEKSAKFLFDENVYQVLINFGALQMNDVYRLESEREVVLALVKRFGLSKTAQMIEIAKTQDSAIRNMDVLFVLLGFSEVQLAGVLRQFLLDTPVNAKVTIFEMPQMFFLENYVHFIATRTLQDSDKLLINALARCYGRSDAARYVQKAINDAVGNLIVARYLNVLNIAPKENNLASLTALRLSIFQHWSDHERFESMTNLLHKDRPSVVNIKPIVGYGFKPDTAAFLDKQLKEAFDAALLLKLLK</sequence>
<feature type="chain" id="PRO_5006058396" description="RxLR-like protein" evidence="1">
    <location>
        <begin position="21"/>
        <end position="457"/>
    </location>
</feature>
<protein>
    <recommendedName>
        <fullName evidence="4">RxLR-like protein</fullName>
    </recommendedName>
</protein>
<keyword evidence="1" id="KW-0732">Signal</keyword>
<dbReference type="Proteomes" id="UP000054928">
    <property type="component" value="Unassembled WGS sequence"/>
</dbReference>
<dbReference type="RefSeq" id="XP_024571520.1">
    <property type="nucleotide sequence ID" value="XM_024729691.1"/>
</dbReference>
<reference evidence="3" key="1">
    <citation type="submission" date="2014-09" db="EMBL/GenBank/DDBJ databases">
        <authorList>
            <person name="Sharma Rahul"/>
            <person name="Thines Marco"/>
        </authorList>
    </citation>
    <scope>NUCLEOTIDE SEQUENCE [LARGE SCALE GENOMIC DNA]</scope>
</reference>
<accession>A0A0P1A5G7</accession>
<dbReference type="AlphaFoldDB" id="A0A0P1A5G7"/>
<evidence type="ECO:0000313" key="3">
    <source>
        <dbReference type="Proteomes" id="UP000054928"/>
    </source>
</evidence>
<keyword evidence="3" id="KW-1185">Reference proteome</keyword>
<name>A0A0P1A5G7_PLAHL</name>
<evidence type="ECO:0000313" key="2">
    <source>
        <dbReference type="EMBL" id="CEG35151.1"/>
    </source>
</evidence>
<evidence type="ECO:0008006" key="4">
    <source>
        <dbReference type="Google" id="ProtNLM"/>
    </source>
</evidence>
<dbReference type="GeneID" id="36408960"/>
<dbReference type="EMBL" id="CCYD01000007">
    <property type="protein sequence ID" value="CEG35151.1"/>
    <property type="molecule type" value="Genomic_DNA"/>
</dbReference>
<proteinExistence type="predicted"/>
<feature type="signal peptide" evidence="1">
    <location>
        <begin position="1"/>
        <end position="20"/>
    </location>
</feature>
<organism evidence="2 3">
    <name type="scientific">Plasmopara halstedii</name>
    <name type="common">Downy mildew of sunflower</name>
    <dbReference type="NCBI Taxonomy" id="4781"/>
    <lineage>
        <taxon>Eukaryota</taxon>
        <taxon>Sar</taxon>
        <taxon>Stramenopiles</taxon>
        <taxon>Oomycota</taxon>
        <taxon>Peronosporomycetes</taxon>
        <taxon>Peronosporales</taxon>
        <taxon>Peronosporaceae</taxon>
        <taxon>Plasmopara</taxon>
    </lineage>
</organism>